<feature type="transmembrane region" description="Helical" evidence="1">
    <location>
        <begin position="96"/>
        <end position="116"/>
    </location>
</feature>
<dbReference type="EMBL" id="BQKY01000003">
    <property type="protein sequence ID" value="GJN88657.1"/>
    <property type="molecule type" value="Genomic_DNA"/>
</dbReference>
<proteinExistence type="predicted"/>
<comment type="caution">
    <text evidence="3">The sequence shown here is derived from an EMBL/GenBank/DDBJ whole genome shotgun (WGS) entry which is preliminary data.</text>
</comment>
<name>A0AAV5GHV4_9BASI</name>
<dbReference type="Pfam" id="PF20152">
    <property type="entry name" value="DUF6534"/>
    <property type="match status" value="1"/>
</dbReference>
<organism evidence="3 4">
    <name type="scientific">Rhodotorula paludigena</name>
    <dbReference type="NCBI Taxonomy" id="86838"/>
    <lineage>
        <taxon>Eukaryota</taxon>
        <taxon>Fungi</taxon>
        <taxon>Dikarya</taxon>
        <taxon>Basidiomycota</taxon>
        <taxon>Pucciniomycotina</taxon>
        <taxon>Microbotryomycetes</taxon>
        <taxon>Sporidiobolales</taxon>
        <taxon>Sporidiobolaceae</taxon>
        <taxon>Rhodotorula</taxon>
    </lineage>
</organism>
<keyword evidence="1" id="KW-0812">Transmembrane</keyword>
<evidence type="ECO:0000313" key="3">
    <source>
        <dbReference type="EMBL" id="GJN88657.1"/>
    </source>
</evidence>
<feature type="transmembrane region" description="Helical" evidence="1">
    <location>
        <begin position="64"/>
        <end position="84"/>
    </location>
</feature>
<keyword evidence="4" id="KW-1185">Reference proteome</keyword>
<evidence type="ECO:0000259" key="2">
    <source>
        <dbReference type="Pfam" id="PF20152"/>
    </source>
</evidence>
<dbReference type="InterPro" id="IPR045339">
    <property type="entry name" value="DUF6534"/>
</dbReference>
<keyword evidence="1" id="KW-0472">Membrane</keyword>
<keyword evidence="1" id="KW-1133">Transmembrane helix</keyword>
<dbReference type="PANTHER" id="PTHR40465">
    <property type="entry name" value="CHROMOSOME 1, WHOLE GENOME SHOTGUN SEQUENCE"/>
    <property type="match status" value="1"/>
</dbReference>
<evidence type="ECO:0000313" key="4">
    <source>
        <dbReference type="Proteomes" id="UP001342314"/>
    </source>
</evidence>
<sequence length="316" mass="34284">MVLALIASYFMRFGKSDRLVFRILVGFLSVAVIADTANSCSWAYTYTIAGMLNPARLLQLPKEFMAFSFIAGLTVFVVQIFFIWRIWIISGRKNWIFPAIVLLIAAAAFAVALYVIHAALQRPLFTQFGEGATVYYLLIKPRRIGASTGALVNSPLTRLLLVTARTNSLSLLVQTFTLFLVVWKITTFYYAIPGFLEVEVYVASLVITLNARSGTGNGETTDFSDSGPTSRTSKAAKNFGNFSVASRNASGVPSVHVHVQEERHVDIASDFGHAGNAAAKPYAVKFSSASSDDCVWAGGEKGDVELGGLVGEKARV</sequence>
<feature type="transmembrane region" description="Helical" evidence="1">
    <location>
        <begin position="20"/>
        <end position="44"/>
    </location>
</feature>
<dbReference type="PANTHER" id="PTHR40465:SF1">
    <property type="entry name" value="DUF6534 DOMAIN-CONTAINING PROTEIN"/>
    <property type="match status" value="1"/>
</dbReference>
<dbReference type="Proteomes" id="UP001342314">
    <property type="component" value="Unassembled WGS sequence"/>
</dbReference>
<dbReference type="AlphaFoldDB" id="A0AAV5GHV4"/>
<evidence type="ECO:0000256" key="1">
    <source>
        <dbReference type="SAM" id="Phobius"/>
    </source>
</evidence>
<reference evidence="3 4" key="1">
    <citation type="submission" date="2021-12" db="EMBL/GenBank/DDBJ databases">
        <title>High titer production of polyol ester of fatty acids by Rhodotorula paludigena BS15 towards product separation-free biomass refinery.</title>
        <authorList>
            <person name="Mano J."/>
            <person name="Ono H."/>
            <person name="Tanaka T."/>
            <person name="Naito K."/>
            <person name="Sushida H."/>
            <person name="Ike M."/>
            <person name="Tokuyasu K."/>
            <person name="Kitaoka M."/>
        </authorList>
    </citation>
    <scope>NUCLEOTIDE SEQUENCE [LARGE SCALE GENOMIC DNA]</scope>
    <source>
        <strain evidence="3 4">BS15</strain>
    </source>
</reference>
<protein>
    <recommendedName>
        <fullName evidence="2">DUF6534 domain-containing protein</fullName>
    </recommendedName>
</protein>
<gene>
    <name evidence="3" type="ORF">Rhopal_001623-T1</name>
</gene>
<feature type="domain" description="DUF6534" evidence="2">
    <location>
        <begin position="132"/>
        <end position="213"/>
    </location>
</feature>
<accession>A0AAV5GHV4</accession>